<dbReference type="RefSeq" id="NP_536394.1">
    <property type="nucleotide sequence ID" value="NC_003309.1"/>
</dbReference>
<feature type="region of interest" description="Disordered" evidence="1">
    <location>
        <begin position="256"/>
        <end position="289"/>
    </location>
</feature>
<dbReference type="KEGG" id="vg:929181"/>
<proteinExistence type="predicted"/>
<reference evidence="2 3" key="1">
    <citation type="journal article" date="2002" name="J. Bacteriol.">
        <title>Burkholderia thailandensis E125 harbors a temperate bacteriophage specific for Burkholderia mallei.</title>
        <authorList>
            <person name="Woods D.E."/>
            <person name="Jeddeloh J.A."/>
            <person name="Fritz D.L."/>
            <person name="DeShazer D."/>
        </authorList>
    </citation>
    <scope>NUCLEOTIDE SEQUENCE [LARGE SCALE GENOMIC DNA]</scope>
</reference>
<gene>
    <name evidence="2" type="primary">38</name>
</gene>
<sequence length="350" mass="37917">MNDQQQSRTDALTDDQRQALGEAISEHFGKLDSDEGIRTPDGRILRAFDYCDSRTIDDLINRAIVPTLAASASSQPAPRAEARERDDPELIAASNNGYAAGLRDGRVLGTANVGDPEGVLRELRAEVLCGNDESLEMAADALDRLGQDSAAAGVRAVAYELRMLAHKMRCTPADAGEAVGSVTISKPGDSATGISFMSLNERGRQTLGKGKHLLYADAKSSTLTVGEQQTISRAADTLEFHGLKTEATELRALLDSTQQPSEESKECTCPSGDGSLRRPCPVHPPTRTSVDLADDVKRDAERYRTHIKYEYETIYMPAAERKGLRPLTFTEYKASADQVADAARTQESKS</sequence>
<feature type="region of interest" description="Disordered" evidence="1">
    <location>
        <begin position="70"/>
        <end position="91"/>
    </location>
</feature>
<evidence type="ECO:0000313" key="2">
    <source>
        <dbReference type="EMBL" id="AAL40311.1"/>
    </source>
</evidence>
<accession>Q8W6R3</accession>
<feature type="compositionally biased region" description="Low complexity" evidence="1">
    <location>
        <begin position="70"/>
        <end position="79"/>
    </location>
</feature>
<keyword evidence="3" id="KW-1185">Reference proteome</keyword>
<evidence type="ECO:0000313" key="3">
    <source>
        <dbReference type="Proteomes" id="UP000000847"/>
    </source>
</evidence>
<dbReference type="EMBL" id="AF447491">
    <property type="protein sequence ID" value="AAL40311.1"/>
    <property type="molecule type" value="Genomic_DNA"/>
</dbReference>
<protein>
    <submittedName>
        <fullName evidence="2">Gp38</fullName>
    </submittedName>
</protein>
<name>Q8W6R3_9CAUD</name>
<organism evidence="2 3">
    <name type="scientific">Burkholderia phage phiE125</name>
    <dbReference type="NCBI Taxonomy" id="2883940"/>
    <lineage>
        <taxon>Viruses</taxon>
        <taxon>Duplodnaviria</taxon>
        <taxon>Heunggongvirae</taxon>
        <taxon>Uroviricota</taxon>
        <taxon>Caudoviricetes</taxon>
        <taxon>Stanholtvirus</taxon>
        <taxon>Stanholtvirus E125</taxon>
    </lineage>
</organism>
<evidence type="ECO:0000256" key="1">
    <source>
        <dbReference type="SAM" id="MobiDB-lite"/>
    </source>
</evidence>
<dbReference type="Proteomes" id="UP000000847">
    <property type="component" value="Segment"/>
</dbReference>